<evidence type="ECO:0000313" key="5">
    <source>
        <dbReference type="Proteomes" id="UP001550850"/>
    </source>
</evidence>
<organism evidence="4 5">
    <name type="scientific">Streptomyces fragilis</name>
    <dbReference type="NCBI Taxonomy" id="67301"/>
    <lineage>
        <taxon>Bacteria</taxon>
        <taxon>Bacillati</taxon>
        <taxon>Actinomycetota</taxon>
        <taxon>Actinomycetes</taxon>
        <taxon>Kitasatosporales</taxon>
        <taxon>Streptomycetaceae</taxon>
        <taxon>Streptomyces</taxon>
    </lineage>
</organism>
<dbReference type="PANTHER" id="PTHR10803:SF3">
    <property type="entry name" value="ATPASE GET3"/>
    <property type="match status" value="1"/>
</dbReference>
<proteinExistence type="inferred from homology"/>
<dbReference type="EMBL" id="JBEZUR010000002">
    <property type="protein sequence ID" value="MEU3553164.1"/>
    <property type="molecule type" value="Genomic_DNA"/>
</dbReference>
<dbReference type="Proteomes" id="UP001550850">
    <property type="component" value="Unassembled WGS sequence"/>
</dbReference>
<reference evidence="4 5" key="1">
    <citation type="submission" date="2024-06" db="EMBL/GenBank/DDBJ databases">
        <title>The Natural Products Discovery Center: Release of the First 8490 Sequenced Strains for Exploring Actinobacteria Biosynthetic Diversity.</title>
        <authorList>
            <person name="Kalkreuter E."/>
            <person name="Kautsar S.A."/>
            <person name="Yang D."/>
            <person name="Bader C.D."/>
            <person name="Teijaro C.N."/>
            <person name="Fluegel L."/>
            <person name="Davis C.M."/>
            <person name="Simpson J.R."/>
            <person name="Lauterbach L."/>
            <person name="Steele A.D."/>
            <person name="Gui C."/>
            <person name="Meng S."/>
            <person name="Li G."/>
            <person name="Viehrig K."/>
            <person name="Ye F."/>
            <person name="Su P."/>
            <person name="Kiefer A.F."/>
            <person name="Nichols A."/>
            <person name="Cepeda A.J."/>
            <person name="Yan W."/>
            <person name="Fan B."/>
            <person name="Jiang Y."/>
            <person name="Adhikari A."/>
            <person name="Zheng C.-J."/>
            <person name="Schuster L."/>
            <person name="Cowan T.M."/>
            <person name="Smanski M.J."/>
            <person name="Chevrette M.G."/>
            <person name="De Carvalho L.P.S."/>
            <person name="Shen B."/>
        </authorList>
    </citation>
    <scope>NUCLEOTIDE SEQUENCE [LARGE SCALE GENOMIC DNA]</scope>
    <source>
        <strain evidence="4 5">NPDC038104</strain>
    </source>
</reference>
<gene>
    <name evidence="4" type="ORF">AB0E65_02825</name>
</gene>
<comment type="caution">
    <text evidence="4">The sequence shown here is derived from an EMBL/GenBank/DDBJ whole genome shotgun (WGS) entry which is preliminary data.</text>
</comment>
<dbReference type="InterPro" id="IPR027417">
    <property type="entry name" value="P-loop_NTPase"/>
</dbReference>
<comment type="similarity">
    <text evidence="1">Belongs to the arsA ATPase family.</text>
</comment>
<protein>
    <submittedName>
        <fullName evidence="4">ArsA-related P-loop ATPase</fullName>
    </submittedName>
</protein>
<dbReference type="Pfam" id="PF02374">
    <property type="entry name" value="ArsA_ATPase"/>
    <property type="match status" value="2"/>
</dbReference>
<feature type="domain" description="ArsA HSP20-like" evidence="3">
    <location>
        <begin position="316"/>
        <end position="377"/>
    </location>
</feature>
<evidence type="ECO:0000313" key="4">
    <source>
        <dbReference type="EMBL" id="MEU3553164.1"/>
    </source>
</evidence>
<evidence type="ECO:0000256" key="1">
    <source>
        <dbReference type="ARBA" id="ARBA00011040"/>
    </source>
</evidence>
<dbReference type="InterPro" id="IPR040612">
    <property type="entry name" value="ArsA_HSP20-like"/>
</dbReference>
<sequence>MRILLITGPGGSGRTTVAAATALRAAREGARTLLLTCDDALPAGLVPGGVPGLAVRLTDSAEGFRDVLTALQEQGGAALDLLGARPLERDEITPLPGARELAVLAAVREAARSGAHDLLVVDLPAAPEALALLALPGELRRYLRRLLPQERQAARALRPLLGRLAGVPMPSERLYESAARWDEQLAQVEDLLGRAEVRLTAEPGPSAVEAVRAAVLGLALYGLRPGALLATRVVPDASPDTWLTVLAAQQRKALDEWTAAGLPVHAVPHLGREPRGADDLTALGVPGAAVTAASAAGAAGSCSVERPVEDRSAEDGSLVWRIPLPGAVREELELVRRGDELLLAAGRFRRALPLPPALRRCAVTGAALREGVLAVRFVPDPAVWPSAER</sequence>
<dbReference type="InterPro" id="IPR008978">
    <property type="entry name" value="HSP20-like_chaperone"/>
</dbReference>
<feature type="domain" description="ArsA/GET3 Anion-transporting ATPase-like" evidence="2">
    <location>
        <begin position="74"/>
        <end position="283"/>
    </location>
</feature>
<dbReference type="Pfam" id="PF17886">
    <property type="entry name" value="ArsA_HSP20"/>
    <property type="match status" value="1"/>
</dbReference>
<dbReference type="Gene3D" id="2.60.40.790">
    <property type="match status" value="1"/>
</dbReference>
<feature type="domain" description="ArsA/GET3 Anion-transporting ATPase-like" evidence="2">
    <location>
        <begin position="1"/>
        <end position="40"/>
    </location>
</feature>
<evidence type="ECO:0000259" key="3">
    <source>
        <dbReference type="Pfam" id="PF17886"/>
    </source>
</evidence>
<name>A0ABV2YCA3_9ACTN</name>
<dbReference type="Gene3D" id="3.40.50.300">
    <property type="entry name" value="P-loop containing nucleotide triphosphate hydrolases"/>
    <property type="match status" value="1"/>
</dbReference>
<dbReference type="SUPFAM" id="SSF52540">
    <property type="entry name" value="P-loop containing nucleoside triphosphate hydrolases"/>
    <property type="match status" value="1"/>
</dbReference>
<accession>A0ABV2YCA3</accession>
<evidence type="ECO:0000259" key="2">
    <source>
        <dbReference type="Pfam" id="PF02374"/>
    </source>
</evidence>
<keyword evidence="5" id="KW-1185">Reference proteome</keyword>
<dbReference type="PANTHER" id="PTHR10803">
    <property type="entry name" value="ARSENICAL PUMP-DRIVING ATPASE ARSENITE-TRANSLOCATING ATPASE"/>
    <property type="match status" value="1"/>
</dbReference>
<dbReference type="InterPro" id="IPR025723">
    <property type="entry name" value="ArsA/GET3_ATPase-like"/>
</dbReference>
<dbReference type="InterPro" id="IPR016300">
    <property type="entry name" value="ATPase_ArsA/GET3"/>
</dbReference>
<dbReference type="RefSeq" id="WP_108953814.1">
    <property type="nucleotide sequence ID" value="NZ_BEVZ01000003.1"/>
</dbReference>